<gene>
    <name evidence="1" type="ORF">EGYM00163_LOCUS45521</name>
</gene>
<accession>A0A7S4LJP4</accession>
<dbReference type="AlphaFoldDB" id="A0A7S4LJP4"/>
<dbReference type="EMBL" id="HBJA01132479">
    <property type="protein sequence ID" value="CAE0834221.1"/>
    <property type="molecule type" value="Transcribed_RNA"/>
</dbReference>
<reference evidence="1" key="1">
    <citation type="submission" date="2021-01" db="EMBL/GenBank/DDBJ databases">
        <authorList>
            <person name="Corre E."/>
            <person name="Pelletier E."/>
            <person name="Niang G."/>
            <person name="Scheremetjew M."/>
            <person name="Finn R."/>
            <person name="Kale V."/>
            <person name="Holt S."/>
            <person name="Cochrane G."/>
            <person name="Meng A."/>
            <person name="Brown T."/>
            <person name="Cohen L."/>
        </authorList>
    </citation>
    <scope>NUCLEOTIDE SEQUENCE</scope>
    <source>
        <strain evidence="1">CCMP1594</strain>
    </source>
</reference>
<proteinExistence type="predicted"/>
<sequence length="102" mass="11900">MQCIMSNRKDVQNESFFRPQSSETEVLPEKEMPARSHLAQWQCEVTNLMKKVQFAPKCVNFICQVNSSHYYHGTSFDPHPECFLLLAVIYCPVLASWWKCDP</sequence>
<evidence type="ECO:0000313" key="1">
    <source>
        <dbReference type="EMBL" id="CAE0834221.1"/>
    </source>
</evidence>
<protein>
    <submittedName>
        <fullName evidence="1">Uncharacterized protein</fullName>
    </submittedName>
</protein>
<organism evidence="1">
    <name type="scientific">Eutreptiella gymnastica</name>
    <dbReference type="NCBI Taxonomy" id="73025"/>
    <lineage>
        <taxon>Eukaryota</taxon>
        <taxon>Discoba</taxon>
        <taxon>Euglenozoa</taxon>
        <taxon>Euglenida</taxon>
        <taxon>Spirocuta</taxon>
        <taxon>Euglenophyceae</taxon>
        <taxon>Eutreptiales</taxon>
        <taxon>Eutreptiaceae</taxon>
        <taxon>Eutreptiella</taxon>
    </lineage>
</organism>
<name>A0A7S4LJP4_9EUGL</name>